<dbReference type="PANTHER" id="PTHR33361">
    <property type="entry name" value="GLR0591 PROTEIN"/>
    <property type="match status" value="1"/>
</dbReference>
<dbReference type="PANTHER" id="PTHR33361:SF15">
    <property type="entry name" value="DUF885 FAMILY LIPOPROTEIN"/>
    <property type="match status" value="1"/>
</dbReference>
<dbReference type="InterPro" id="IPR010281">
    <property type="entry name" value="DUF885"/>
</dbReference>
<protein>
    <submittedName>
        <fullName evidence="1">Uncharacterized protein (DUF885 family)</fullName>
    </submittedName>
</protein>
<dbReference type="OrthoDB" id="9760040at2"/>
<sequence length="552" mass="63344">MSDFPGLLHSYYQAWFRFHPETAVDLGVRGFESQLTPFADDDIGALNTLNEKLIDSLDEIETSRLTAAQVVDRDVMYGAAVIELSETIEHDWRYCDPARYLPVHAIYQLTLHNLKLNKQHLKTRLEAIPRYLRNAQANLHNEPEAIPPLWLEAAHTEAVQGAEYLRSLRKHPIFLQHALNSELEQAAHAVDEFARFMETALQPHAAGDFACGKTRFERLLQHRHALPVSAEQLHALGERLFEETLAALKQVTFELQGNDDIQQLTDRIQARHPTAEQLQETYRENMLAAKAFVEQQDLISLPEPESLRVIETPPFLRHEIPFAAYLEPPFNDPEQQGYYYVTPVENAASLGEHNFVSLQHTCVHEAWPGHHLQFVTANRGRRSSSLPRLVNPSSTLYEGWALYCEQLMQEQGFLDSPESRFILLKDRLWRALRIMLDVELHTRGLPVERAAERMQHWLGFTRAQAMADLGWYTRSPTVPMGYATGWALINATRERLRQLEKPFHLKSFHDRLLAEGSIALSHGIREQFGHPVWESVQRDVFARRESDSAASI</sequence>
<dbReference type="AlphaFoldDB" id="A0A4R8IXG9"/>
<evidence type="ECO:0000313" key="1">
    <source>
        <dbReference type="EMBL" id="TDY04260.1"/>
    </source>
</evidence>
<evidence type="ECO:0000313" key="2">
    <source>
        <dbReference type="Proteomes" id="UP000294914"/>
    </source>
</evidence>
<name>A0A4R8IXG9_9GAMM</name>
<organism evidence="1 2">
    <name type="scientific">Thiohalophilus thiocyanatoxydans</name>
    <dbReference type="NCBI Taxonomy" id="381308"/>
    <lineage>
        <taxon>Bacteria</taxon>
        <taxon>Pseudomonadati</taxon>
        <taxon>Pseudomonadota</taxon>
        <taxon>Gammaproteobacteria</taxon>
        <taxon>Thiohalomonadales</taxon>
        <taxon>Thiohalophilaceae</taxon>
        <taxon>Thiohalophilus</taxon>
    </lineage>
</organism>
<reference evidence="1 2" key="1">
    <citation type="submission" date="2019-03" db="EMBL/GenBank/DDBJ databases">
        <title>Genomic Encyclopedia of Type Strains, Phase IV (KMG-IV): sequencing the most valuable type-strain genomes for metagenomic binning, comparative biology and taxonomic classification.</title>
        <authorList>
            <person name="Goeker M."/>
        </authorList>
    </citation>
    <scope>NUCLEOTIDE SEQUENCE [LARGE SCALE GENOMIC DNA]</scope>
    <source>
        <strain evidence="1 2">DSM 16326</strain>
    </source>
</reference>
<gene>
    <name evidence="1" type="ORF">EDC23_0633</name>
</gene>
<dbReference type="EMBL" id="SOQX01000001">
    <property type="protein sequence ID" value="TDY04260.1"/>
    <property type="molecule type" value="Genomic_DNA"/>
</dbReference>
<dbReference type="Pfam" id="PF05960">
    <property type="entry name" value="DUF885"/>
    <property type="match status" value="1"/>
</dbReference>
<comment type="caution">
    <text evidence="1">The sequence shown here is derived from an EMBL/GenBank/DDBJ whole genome shotgun (WGS) entry which is preliminary data.</text>
</comment>
<accession>A0A4R8IXG9</accession>
<keyword evidence="2" id="KW-1185">Reference proteome</keyword>
<proteinExistence type="predicted"/>
<dbReference type="Proteomes" id="UP000294914">
    <property type="component" value="Unassembled WGS sequence"/>
</dbReference>
<dbReference type="RefSeq" id="WP_134081014.1">
    <property type="nucleotide sequence ID" value="NZ_SOQX01000001.1"/>
</dbReference>